<protein>
    <submittedName>
        <fullName evidence="3">Uncharacterized protein</fullName>
    </submittedName>
</protein>
<evidence type="ECO:0000256" key="2">
    <source>
        <dbReference type="SAM" id="MobiDB-lite"/>
    </source>
</evidence>
<sequence length="301" mass="30030">MTDVETGAGVEPKAETASTQPDSQSGSQSGAQPSAQPPAQAAVQSATENAGQIPGVPAPQVDVIKVTPPEVPIPGVKVPVMTPPAGPASGADADSGRGDGRDAGRSEGRGAGRGGDEAAAAGASGQAAGAATGEFVRDLAGSGADGKDAGSGGAATGAQLLRQLLIEHLKVAALQSGYAQVTQALPKVLAAGIEAGQRKKAADLAYEEGLAVAVKVLTSARDAAKNLSSSIQGEQETLAKLLANNEELVKLPPDAVKALSVMEQIGHNLATQKAGLSNPAVRQGLQYQIEQMKQHLAGNPR</sequence>
<feature type="compositionally biased region" description="Basic and acidic residues" evidence="2">
    <location>
        <begin position="94"/>
        <end position="116"/>
    </location>
</feature>
<keyword evidence="1" id="KW-0175">Coiled coil</keyword>
<feature type="coiled-coil region" evidence="1">
    <location>
        <begin position="224"/>
        <end position="251"/>
    </location>
</feature>
<evidence type="ECO:0000313" key="3">
    <source>
        <dbReference type="EMBL" id="SUB01786.1"/>
    </source>
</evidence>
<feature type="compositionally biased region" description="Low complexity" evidence="2">
    <location>
        <begin position="23"/>
        <end position="46"/>
    </location>
</feature>
<dbReference type="EMBL" id="UGSK01000001">
    <property type="protein sequence ID" value="SUB01786.1"/>
    <property type="molecule type" value="Genomic_DNA"/>
</dbReference>
<evidence type="ECO:0000313" key="4">
    <source>
        <dbReference type="Proteomes" id="UP000255000"/>
    </source>
</evidence>
<name>A0A378ZX24_9HYPH</name>
<feature type="region of interest" description="Disordered" evidence="2">
    <location>
        <begin position="1"/>
        <end position="125"/>
    </location>
</feature>
<evidence type="ECO:0000256" key="1">
    <source>
        <dbReference type="SAM" id="Coils"/>
    </source>
</evidence>
<reference evidence="3 4" key="1">
    <citation type="submission" date="2018-06" db="EMBL/GenBank/DDBJ databases">
        <authorList>
            <consortium name="Pathogen Informatics"/>
            <person name="Doyle S."/>
        </authorList>
    </citation>
    <scope>NUCLEOTIDE SEQUENCE [LARGE SCALE GENOMIC DNA]</scope>
    <source>
        <strain evidence="3 4">NCTC13350</strain>
    </source>
</reference>
<accession>A0A378ZX24</accession>
<proteinExistence type="predicted"/>
<dbReference type="AlphaFoldDB" id="A0A378ZX24"/>
<dbReference type="RefSeq" id="WP_019964486.1">
    <property type="nucleotide sequence ID" value="NZ_UGSK01000001.1"/>
</dbReference>
<organism evidence="3 4">
    <name type="scientific">Pannonibacter phragmitetus</name>
    <dbReference type="NCBI Taxonomy" id="121719"/>
    <lineage>
        <taxon>Bacteria</taxon>
        <taxon>Pseudomonadati</taxon>
        <taxon>Pseudomonadota</taxon>
        <taxon>Alphaproteobacteria</taxon>
        <taxon>Hyphomicrobiales</taxon>
        <taxon>Stappiaceae</taxon>
        <taxon>Pannonibacter</taxon>
    </lineage>
</organism>
<gene>
    <name evidence="3" type="ORF">NCTC13350_02731</name>
</gene>
<dbReference type="Proteomes" id="UP000255000">
    <property type="component" value="Unassembled WGS sequence"/>
</dbReference>